<accession>G7VHY4</accession>
<dbReference type="HOGENOM" id="CLU_015706_1_0_2"/>
<dbReference type="EMBL" id="CP003098">
    <property type="protein sequence ID" value="AET33344.1"/>
    <property type="molecule type" value="Genomic_DNA"/>
</dbReference>
<dbReference type="AlphaFoldDB" id="G7VHY4"/>
<dbReference type="GeneID" id="11596435"/>
<proteinExistence type="predicted"/>
<dbReference type="Proteomes" id="UP000005867">
    <property type="component" value="Chromosome"/>
</dbReference>
<evidence type="ECO:0000313" key="2">
    <source>
        <dbReference type="Proteomes" id="UP000005867"/>
    </source>
</evidence>
<dbReference type="SUPFAM" id="SSF50969">
    <property type="entry name" value="YVTN repeat-like/Quinoprotein amine dehydrogenase"/>
    <property type="match status" value="1"/>
</dbReference>
<dbReference type="PIRSF" id="PIRSF006425">
    <property type="entry name" value="UCP006425_WD40"/>
    <property type="match status" value="1"/>
</dbReference>
<gene>
    <name evidence="1" type="ORF">P186_1942</name>
</gene>
<dbReference type="BioCyc" id="PSP1104324:GJSN-1900-MONOMER"/>
<keyword evidence="2" id="KW-1185">Reference proteome</keyword>
<dbReference type="InterPro" id="IPR014441">
    <property type="entry name" value="UCP006425_b-propeller"/>
</dbReference>
<reference evidence="1 2" key="1">
    <citation type="journal article" date="2012" name="J. Bacteriol.">
        <title>Complete genome sequence of strain 1860, a crenarchaeon of the genus pyrobaculum able to grow with various electron acceptors.</title>
        <authorList>
            <person name="Mardanov A.V."/>
            <person name="Gumerov V.M."/>
            <person name="Slobodkina G.B."/>
            <person name="Beletsky A.V."/>
            <person name="Bonch-Osmolovskaya E.A."/>
            <person name="Ravin N.V."/>
            <person name="Skryabin K.G."/>
        </authorList>
    </citation>
    <scope>NUCLEOTIDE SEQUENCE [LARGE SCALE GENOMIC DNA]</scope>
    <source>
        <strain evidence="1 2">1860</strain>
    </source>
</reference>
<protein>
    <recommendedName>
        <fullName evidence="3">Beta propeller domain protein</fullName>
    </recommendedName>
</protein>
<evidence type="ECO:0000313" key="1">
    <source>
        <dbReference type="EMBL" id="AET33344.1"/>
    </source>
</evidence>
<evidence type="ECO:0008006" key="3">
    <source>
        <dbReference type="Google" id="ProtNLM"/>
    </source>
</evidence>
<dbReference type="InterPro" id="IPR019198">
    <property type="entry name" value="Beta_propeller_containing"/>
</dbReference>
<name>G7VHY4_9CREN</name>
<dbReference type="STRING" id="1104324.P186_1942"/>
<dbReference type="InterPro" id="IPR011044">
    <property type="entry name" value="Quino_amine_DH_bsu"/>
</dbReference>
<organism evidence="1 2">
    <name type="scientific">Pyrobaculum ferrireducens</name>
    <dbReference type="NCBI Taxonomy" id="1104324"/>
    <lineage>
        <taxon>Archaea</taxon>
        <taxon>Thermoproteota</taxon>
        <taxon>Thermoprotei</taxon>
        <taxon>Thermoproteales</taxon>
        <taxon>Thermoproteaceae</taxon>
        <taxon>Pyrobaculum</taxon>
    </lineage>
</organism>
<dbReference type="KEGG" id="pyr:P186_1942"/>
<dbReference type="RefSeq" id="WP_014289169.1">
    <property type="nucleotide sequence ID" value="NC_016645.1"/>
</dbReference>
<dbReference type="Pfam" id="PF09826">
    <property type="entry name" value="Beta_propel"/>
    <property type="match status" value="1"/>
</dbReference>
<sequence>MLRQLAALALTILALALLLAVKMHVEGGAAETTASPRLPVVKLAALELLQQGDFIMADLRAAYLTTAAPAAAGVFKSASAANVQVWGVDEEDYVKFDGEYLYVAAGWRLYVVDKTPRVVKTLECPGLGCHVFVWGGRALVYGETRGYTALYVYDLGSGSRLAVYNLSGWPVAARMSDGAVYIVAQSPARVEINGRVVEEAPVLALGAPPAVLIVAGVDLRSLQFNASVYVAGSTPRVYMRDNRLYVITPLALPDYLAKVVNATWSLLPDDVKKRLDRTNPLVLYLSVLDLLKNSTDVVHILNRANITTATRIYVFEGEGPYLRLKAVAEAPGKVLDQFAVEEVDGGFVVATTASPIRFHVGYVWRAAGCPIIDITQTPARVIVRCPPELRLYITEGEPVNAVYVFDSGGRLVGSVEGLAPGERIYAARLVGNVMYLVTFRQVDPLYAVDLADPARPRVLGYLKTPGFSEYLHPVGEGLLLGVGLHERGVKIAQFDVSNPAAPRETSNLTIANAYTPVFQDHHAFAYDPSTRLAFIPYVGHHGRLRTLFIEVGRGLAVKADLDLPAERAFFTEDGVYLVGWRMVWRLNYRFEKIGEAVLG</sequence>
<dbReference type="eggNOG" id="arCOG02284">
    <property type="taxonomic scope" value="Archaea"/>
</dbReference>